<name>A0A3L8SVC9_CHLGU</name>
<reference evidence="2 3" key="1">
    <citation type="journal article" date="2018" name="Proc. R. Soc. B">
        <title>A non-coding region near Follistatin controls head colour polymorphism in the Gouldian finch.</title>
        <authorList>
            <person name="Toomey M.B."/>
            <person name="Marques C.I."/>
            <person name="Andrade P."/>
            <person name="Araujo P.M."/>
            <person name="Sabatino S."/>
            <person name="Gazda M.A."/>
            <person name="Afonso S."/>
            <person name="Lopes R.J."/>
            <person name="Corbo J.C."/>
            <person name="Carneiro M."/>
        </authorList>
    </citation>
    <scope>NUCLEOTIDE SEQUENCE [LARGE SCALE GENOMIC DNA]</scope>
    <source>
        <strain evidence="2">Red01</strain>
        <tissue evidence="2">Muscle</tissue>
    </source>
</reference>
<accession>A0A3L8SVC9</accession>
<proteinExistence type="predicted"/>
<evidence type="ECO:0000256" key="1">
    <source>
        <dbReference type="SAM" id="MobiDB-lite"/>
    </source>
</evidence>
<feature type="compositionally biased region" description="Gly residues" evidence="1">
    <location>
        <begin position="9"/>
        <end position="20"/>
    </location>
</feature>
<dbReference type="Proteomes" id="UP000276834">
    <property type="component" value="Unassembled WGS sequence"/>
</dbReference>
<organism evidence="2 3">
    <name type="scientific">Chloebia gouldiae</name>
    <name type="common">Gouldian finch</name>
    <name type="synonym">Erythrura gouldiae</name>
    <dbReference type="NCBI Taxonomy" id="44316"/>
    <lineage>
        <taxon>Eukaryota</taxon>
        <taxon>Metazoa</taxon>
        <taxon>Chordata</taxon>
        <taxon>Craniata</taxon>
        <taxon>Vertebrata</taxon>
        <taxon>Euteleostomi</taxon>
        <taxon>Archelosauria</taxon>
        <taxon>Archosauria</taxon>
        <taxon>Dinosauria</taxon>
        <taxon>Saurischia</taxon>
        <taxon>Theropoda</taxon>
        <taxon>Coelurosauria</taxon>
        <taxon>Aves</taxon>
        <taxon>Neognathae</taxon>
        <taxon>Neoaves</taxon>
        <taxon>Telluraves</taxon>
        <taxon>Australaves</taxon>
        <taxon>Passeriformes</taxon>
        <taxon>Passeroidea</taxon>
        <taxon>Passeridae</taxon>
        <taxon>Chloebia</taxon>
    </lineage>
</organism>
<feature type="region of interest" description="Disordered" evidence="1">
    <location>
        <begin position="1"/>
        <end position="62"/>
    </location>
</feature>
<dbReference type="EMBL" id="QUSF01000007">
    <property type="protein sequence ID" value="RLW07780.1"/>
    <property type="molecule type" value="Genomic_DNA"/>
</dbReference>
<comment type="caution">
    <text evidence="2">The sequence shown here is derived from an EMBL/GenBank/DDBJ whole genome shotgun (WGS) entry which is preliminary data.</text>
</comment>
<protein>
    <submittedName>
        <fullName evidence="2">Uncharacterized protein</fullName>
    </submittedName>
</protein>
<feature type="region of interest" description="Disordered" evidence="1">
    <location>
        <begin position="145"/>
        <end position="171"/>
    </location>
</feature>
<dbReference type="AlphaFoldDB" id="A0A3L8SVC9"/>
<keyword evidence="3" id="KW-1185">Reference proteome</keyword>
<evidence type="ECO:0000313" key="3">
    <source>
        <dbReference type="Proteomes" id="UP000276834"/>
    </source>
</evidence>
<sequence length="207" mass="22073">MGKTQGHPPGEGGRGGGAGGPAPAPPRARPVTHSLRLPARSPARQHSPAAIAPPPHAPRSHWLRWDTPRASIGCAGGARPHRALGSDVTRAEARPALRRCCGWGAPAPLLPACRVVLNRERDLRSASLPDAILRASHGVNRTKEIHGANQEPPLKPKMHRDEQQAAAKNAECKPQVKGNITLEFSQLEIVKLKSMKVSLSFTSHSEA</sequence>
<gene>
    <name evidence="2" type="ORF">DV515_00003868</name>
</gene>
<evidence type="ECO:0000313" key="2">
    <source>
        <dbReference type="EMBL" id="RLW07780.1"/>
    </source>
</evidence>